<dbReference type="PRINTS" id="PR00080">
    <property type="entry name" value="SDRFAMILY"/>
</dbReference>
<dbReference type="SMART" id="SM00822">
    <property type="entry name" value="PKS_KR"/>
    <property type="match status" value="1"/>
</dbReference>
<dbReference type="NCBIfam" id="NF006099">
    <property type="entry name" value="PRK08251.1"/>
    <property type="match status" value="1"/>
</dbReference>
<dbReference type="PANTHER" id="PTHR44196:SF1">
    <property type="entry name" value="DEHYDROGENASE_REDUCTASE SDR FAMILY MEMBER 7B"/>
    <property type="match status" value="1"/>
</dbReference>
<dbReference type="InterPro" id="IPR057326">
    <property type="entry name" value="KR_dom"/>
</dbReference>
<keyword evidence="6" id="KW-1185">Reference proteome</keyword>
<protein>
    <submittedName>
        <fullName evidence="5">Short-subunit dehydrogenase</fullName>
    </submittedName>
</protein>
<dbReference type="RefSeq" id="WP_328823685.1">
    <property type="nucleotide sequence ID" value="NZ_JACGWT010000002.1"/>
</dbReference>
<gene>
    <name evidence="5" type="ORF">FHX74_001435</name>
</gene>
<feature type="domain" description="Ketoreductase" evidence="4">
    <location>
        <begin position="41"/>
        <end position="230"/>
    </location>
</feature>
<sequence length="289" mass="30321">MPSPVGPRPIDLRRLTAAARALAERIETARPDPVAGPPRRQRILITGASSGIGSELARVWAADGRTLALCARRVDRLEALADELRTAHPDVRVETYQLDVTDPGAVDFVLSAAADQLGGLDRVVANAGIGKGAPVGTGYDWANRATLQTNAVGALNTAEKAVQLFRAAGPAGGHLVLVSSIAALRGMGGARTGYAASKAAVSALGEGLRSELRGTPITVSVVHPGYIDTAINARDAKKKWSLPLDRGGRMVAAAIDGERPVSWVPPLPWELLAAPLRVVPLDLFRRILD</sequence>
<evidence type="ECO:0000313" key="5">
    <source>
        <dbReference type="EMBL" id="MBA8793830.1"/>
    </source>
</evidence>
<dbReference type="EMBL" id="JACGWT010000002">
    <property type="protein sequence ID" value="MBA8793830.1"/>
    <property type="molecule type" value="Genomic_DNA"/>
</dbReference>
<reference evidence="5 6" key="1">
    <citation type="submission" date="2020-07" db="EMBL/GenBank/DDBJ databases">
        <title>Sequencing the genomes of 1000 actinobacteria strains.</title>
        <authorList>
            <person name="Klenk H.-P."/>
        </authorList>
    </citation>
    <scope>NUCLEOTIDE SEQUENCE [LARGE SCALE GENOMIC DNA]</scope>
    <source>
        <strain evidence="5 6">DSM 100723</strain>
    </source>
</reference>
<comment type="similarity">
    <text evidence="1 3">Belongs to the short-chain dehydrogenases/reductases (SDR) family.</text>
</comment>
<dbReference type="AlphaFoldDB" id="A0A7W3P5G2"/>
<dbReference type="Proteomes" id="UP000523079">
    <property type="component" value="Unassembled WGS sequence"/>
</dbReference>
<dbReference type="SUPFAM" id="SSF51735">
    <property type="entry name" value="NAD(P)-binding Rossmann-fold domains"/>
    <property type="match status" value="1"/>
</dbReference>
<name>A0A7W3P5G2_9ACTN</name>
<dbReference type="GO" id="GO:0016020">
    <property type="term" value="C:membrane"/>
    <property type="evidence" value="ECO:0007669"/>
    <property type="project" value="TreeGrafter"/>
</dbReference>
<dbReference type="InterPro" id="IPR020904">
    <property type="entry name" value="Sc_DH/Rdtase_CS"/>
</dbReference>
<evidence type="ECO:0000256" key="2">
    <source>
        <dbReference type="ARBA" id="ARBA00023002"/>
    </source>
</evidence>
<proteinExistence type="inferred from homology"/>
<accession>A0A7W3P5G2</accession>
<dbReference type="PANTHER" id="PTHR44196">
    <property type="entry name" value="DEHYDROGENASE/REDUCTASE SDR FAMILY MEMBER 7B"/>
    <property type="match status" value="1"/>
</dbReference>
<keyword evidence="2" id="KW-0560">Oxidoreductase</keyword>
<organism evidence="5 6">
    <name type="scientific">Microlunatus kandeliicorticis</name>
    <dbReference type="NCBI Taxonomy" id="1759536"/>
    <lineage>
        <taxon>Bacteria</taxon>
        <taxon>Bacillati</taxon>
        <taxon>Actinomycetota</taxon>
        <taxon>Actinomycetes</taxon>
        <taxon>Propionibacteriales</taxon>
        <taxon>Propionibacteriaceae</taxon>
        <taxon>Microlunatus</taxon>
    </lineage>
</organism>
<dbReference type="InterPro" id="IPR036291">
    <property type="entry name" value="NAD(P)-bd_dom_sf"/>
</dbReference>
<evidence type="ECO:0000256" key="3">
    <source>
        <dbReference type="RuleBase" id="RU000363"/>
    </source>
</evidence>
<evidence type="ECO:0000256" key="1">
    <source>
        <dbReference type="ARBA" id="ARBA00006484"/>
    </source>
</evidence>
<dbReference type="Gene3D" id="3.40.50.720">
    <property type="entry name" value="NAD(P)-binding Rossmann-like Domain"/>
    <property type="match status" value="1"/>
</dbReference>
<comment type="caution">
    <text evidence="5">The sequence shown here is derived from an EMBL/GenBank/DDBJ whole genome shotgun (WGS) entry which is preliminary data.</text>
</comment>
<dbReference type="PRINTS" id="PR00081">
    <property type="entry name" value="GDHRDH"/>
</dbReference>
<dbReference type="InterPro" id="IPR002347">
    <property type="entry name" value="SDR_fam"/>
</dbReference>
<dbReference type="GO" id="GO:0016491">
    <property type="term" value="F:oxidoreductase activity"/>
    <property type="evidence" value="ECO:0007669"/>
    <property type="project" value="UniProtKB-KW"/>
</dbReference>
<evidence type="ECO:0000259" key="4">
    <source>
        <dbReference type="SMART" id="SM00822"/>
    </source>
</evidence>
<dbReference type="Pfam" id="PF00106">
    <property type="entry name" value="adh_short"/>
    <property type="match status" value="1"/>
</dbReference>
<dbReference type="PROSITE" id="PS00061">
    <property type="entry name" value="ADH_SHORT"/>
    <property type="match status" value="1"/>
</dbReference>
<evidence type="ECO:0000313" key="6">
    <source>
        <dbReference type="Proteomes" id="UP000523079"/>
    </source>
</evidence>